<sequence length="234" mass="25994">MTQTPETLEILRNPEFVFYKDRSISVIIAWRGLQFVMLSCALGAACQNKGRFRNDYTHLFLLCVGGLSLASFTVATALQANVHFRYFHPEFEEGKNLGDLYDDYMGLVAYGRDYRTIGAGVLFDLCLVLSNLTVLYGRLSPRDRPRSAFVPVMMGLSSIEESIQSSYTPCVPFLYPRDEPIPLTAIRLSFAFYVESLNPFQAVKVEIWAKAAVGHAITSLVHNCVAGTLGTGQG</sequence>
<gene>
    <name evidence="2" type="ORF">CC1G_01497</name>
</gene>
<keyword evidence="3" id="KW-1185">Reference proteome</keyword>
<proteinExistence type="predicted"/>
<comment type="caution">
    <text evidence="2">The sequence shown here is derived from an EMBL/GenBank/DDBJ whole genome shotgun (WGS) entry which is preliminary data.</text>
</comment>
<accession>A8NHT0</accession>
<organism evidence="2 3">
    <name type="scientific">Coprinopsis cinerea (strain Okayama-7 / 130 / ATCC MYA-4618 / FGSC 9003)</name>
    <name type="common">Inky cap fungus</name>
    <name type="synonym">Hormographiella aspergillata</name>
    <dbReference type="NCBI Taxonomy" id="240176"/>
    <lineage>
        <taxon>Eukaryota</taxon>
        <taxon>Fungi</taxon>
        <taxon>Dikarya</taxon>
        <taxon>Basidiomycota</taxon>
        <taxon>Agaricomycotina</taxon>
        <taxon>Agaricomycetes</taxon>
        <taxon>Agaricomycetidae</taxon>
        <taxon>Agaricales</taxon>
        <taxon>Agaricineae</taxon>
        <taxon>Psathyrellaceae</taxon>
        <taxon>Coprinopsis</taxon>
    </lineage>
</organism>
<protein>
    <submittedName>
        <fullName evidence="2">Uncharacterized protein</fullName>
    </submittedName>
</protein>
<dbReference type="InParanoid" id="A8NHT0"/>
<keyword evidence="1" id="KW-0472">Membrane</keyword>
<dbReference type="AlphaFoldDB" id="A8NHT0"/>
<feature type="transmembrane region" description="Helical" evidence="1">
    <location>
        <begin position="24"/>
        <end position="46"/>
    </location>
</feature>
<dbReference type="VEuPathDB" id="FungiDB:CC1G_01497"/>
<feature type="transmembrane region" description="Helical" evidence="1">
    <location>
        <begin position="117"/>
        <end position="137"/>
    </location>
</feature>
<feature type="transmembrane region" description="Helical" evidence="1">
    <location>
        <begin position="58"/>
        <end position="78"/>
    </location>
</feature>
<dbReference type="KEGG" id="cci:CC1G_01497"/>
<evidence type="ECO:0000313" key="2">
    <source>
        <dbReference type="EMBL" id="EAU87850.2"/>
    </source>
</evidence>
<name>A8NHT0_COPC7</name>
<dbReference type="Proteomes" id="UP000001861">
    <property type="component" value="Unassembled WGS sequence"/>
</dbReference>
<dbReference type="HOGENOM" id="CLU_1184944_0_0_1"/>
<reference evidence="2 3" key="1">
    <citation type="journal article" date="2010" name="Proc. Natl. Acad. Sci. U.S.A.">
        <title>Insights into evolution of multicellular fungi from the assembled chromosomes of the mushroom Coprinopsis cinerea (Coprinus cinereus).</title>
        <authorList>
            <person name="Stajich J.E."/>
            <person name="Wilke S.K."/>
            <person name="Ahren D."/>
            <person name="Au C.H."/>
            <person name="Birren B.W."/>
            <person name="Borodovsky M."/>
            <person name="Burns C."/>
            <person name="Canback B."/>
            <person name="Casselton L.A."/>
            <person name="Cheng C.K."/>
            <person name="Deng J."/>
            <person name="Dietrich F.S."/>
            <person name="Fargo D.C."/>
            <person name="Farman M.L."/>
            <person name="Gathman A.C."/>
            <person name="Goldberg J."/>
            <person name="Guigo R."/>
            <person name="Hoegger P.J."/>
            <person name="Hooker J.B."/>
            <person name="Huggins A."/>
            <person name="James T.Y."/>
            <person name="Kamada T."/>
            <person name="Kilaru S."/>
            <person name="Kodira C."/>
            <person name="Kues U."/>
            <person name="Kupfer D."/>
            <person name="Kwan H.S."/>
            <person name="Lomsadze A."/>
            <person name="Li W."/>
            <person name="Lilly W.W."/>
            <person name="Ma L.J."/>
            <person name="Mackey A.J."/>
            <person name="Manning G."/>
            <person name="Martin F."/>
            <person name="Muraguchi H."/>
            <person name="Natvig D.O."/>
            <person name="Palmerini H."/>
            <person name="Ramesh M.A."/>
            <person name="Rehmeyer C.J."/>
            <person name="Roe B.A."/>
            <person name="Shenoy N."/>
            <person name="Stanke M."/>
            <person name="Ter-Hovhannisyan V."/>
            <person name="Tunlid A."/>
            <person name="Velagapudi R."/>
            <person name="Vision T.J."/>
            <person name="Zeng Q."/>
            <person name="Zolan M.E."/>
            <person name="Pukkila P.J."/>
        </authorList>
    </citation>
    <scope>NUCLEOTIDE SEQUENCE [LARGE SCALE GENOMIC DNA]</scope>
    <source>
        <strain evidence="3">Okayama-7 / 130 / ATCC MYA-4618 / FGSC 9003</strain>
    </source>
</reference>
<dbReference type="GeneID" id="6010322"/>
<dbReference type="EMBL" id="AACS02000010">
    <property type="protein sequence ID" value="EAU87850.2"/>
    <property type="molecule type" value="Genomic_DNA"/>
</dbReference>
<evidence type="ECO:0000256" key="1">
    <source>
        <dbReference type="SAM" id="Phobius"/>
    </source>
</evidence>
<keyword evidence="1" id="KW-1133">Transmembrane helix</keyword>
<evidence type="ECO:0000313" key="3">
    <source>
        <dbReference type="Proteomes" id="UP000001861"/>
    </source>
</evidence>
<keyword evidence="1" id="KW-0812">Transmembrane</keyword>
<dbReference type="RefSeq" id="XP_001833820.2">
    <property type="nucleotide sequence ID" value="XM_001833768.2"/>
</dbReference>